<evidence type="ECO:0000259" key="4">
    <source>
        <dbReference type="PROSITE" id="PS50949"/>
    </source>
</evidence>
<dbReference type="Gene3D" id="1.10.10.10">
    <property type="entry name" value="Winged helix-like DNA-binding domain superfamily/Winged helix DNA-binding domain"/>
    <property type="match status" value="1"/>
</dbReference>
<dbReference type="InterPro" id="IPR036388">
    <property type="entry name" value="WH-like_DNA-bd_sf"/>
</dbReference>
<dbReference type="Pfam" id="PF07729">
    <property type="entry name" value="FCD"/>
    <property type="match status" value="1"/>
</dbReference>
<dbReference type="PROSITE" id="PS50949">
    <property type="entry name" value="HTH_GNTR"/>
    <property type="match status" value="1"/>
</dbReference>
<accession>A0A5N0VDB2</accession>
<proteinExistence type="predicted"/>
<evidence type="ECO:0000256" key="2">
    <source>
        <dbReference type="ARBA" id="ARBA00023125"/>
    </source>
</evidence>
<sequence length="225" mass="25740">MVAIEKADPLVNALYSLLGNGDLAPGQRVDQRLISERLNVSRTPLREALRALAADGVLRHTPNHGYQVVRLSVEELLQYYSMRTFLETELLGSMSWPDEQQLADLTAIGAECEDAAKAKNISEMVTANRNFHFLMFSWSPLTVLMTEVVRVWRVSEAYRAVHLVDPARRRQILTDHEHMIQAIRLKDRNRLIRLMNAHRERTRQMLNDLVGSSHATVLHLPRARS</sequence>
<keyword evidence="2" id="KW-0238">DNA-binding</keyword>
<dbReference type="PANTHER" id="PTHR43537">
    <property type="entry name" value="TRANSCRIPTIONAL REGULATOR, GNTR FAMILY"/>
    <property type="match status" value="1"/>
</dbReference>
<dbReference type="AlphaFoldDB" id="A0A5N0VDB2"/>
<evidence type="ECO:0000256" key="1">
    <source>
        <dbReference type="ARBA" id="ARBA00023015"/>
    </source>
</evidence>
<dbReference type="Proteomes" id="UP000319769">
    <property type="component" value="Unassembled WGS sequence"/>
</dbReference>
<protein>
    <submittedName>
        <fullName evidence="5">GntR family transcriptional regulator</fullName>
    </submittedName>
</protein>
<evidence type="ECO:0000256" key="3">
    <source>
        <dbReference type="ARBA" id="ARBA00023163"/>
    </source>
</evidence>
<organism evidence="5 6">
    <name type="scientific">Amycolatopsis acidicola</name>
    <dbReference type="NCBI Taxonomy" id="2596893"/>
    <lineage>
        <taxon>Bacteria</taxon>
        <taxon>Bacillati</taxon>
        <taxon>Actinomycetota</taxon>
        <taxon>Actinomycetes</taxon>
        <taxon>Pseudonocardiales</taxon>
        <taxon>Pseudonocardiaceae</taxon>
        <taxon>Amycolatopsis</taxon>
    </lineage>
</organism>
<dbReference type="InterPro" id="IPR008920">
    <property type="entry name" value="TF_FadR/GntR_C"/>
</dbReference>
<dbReference type="EMBL" id="VMNW02000008">
    <property type="protein sequence ID" value="KAA9164055.1"/>
    <property type="molecule type" value="Genomic_DNA"/>
</dbReference>
<dbReference type="Pfam" id="PF00392">
    <property type="entry name" value="GntR"/>
    <property type="match status" value="1"/>
</dbReference>
<keyword evidence="3" id="KW-0804">Transcription</keyword>
<dbReference type="InterPro" id="IPR011711">
    <property type="entry name" value="GntR_C"/>
</dbReference>
<dbReference type="InterPro" id="IPR000524">
    <property type="entry name" value="Tscrpt_reg_HTH_GntR"/>
</dbReference>
<dbReference type="RefSeq" id="WP_144754435.1">
    <property type="nucleotide sequence ID" value="NZ_VMNW02000008.1"/>
</dbReference>
<feature type="domain" description="HTH gntR-type" evidence="4">
    <location>
        <begin position="4"/>
        <end position="71"/>
    </location>
</feature>
<dbReference type="InterPro" id="IPR036390">
    <property type="entry name" value="WH_DNA-bd_sf"/>
</dbReference>
<dbReference type="SUPFAM" id="SSF46785">
    <property type="entry name" value="Winged helix' DNA-binding domain"/>
    <property type="match status" value="1"/>
</dbReference>
<name>A0A5N0VDB2_9PSEU</name>
<keyword evidence="1" id="KW-0805">Transcription regulation</keyword>
<dbReference type="OrthoDB" id="8680240at2"/>
<gene>
    <name evidence="5" type="ORF">FPZ12_008555</name>
</gene>
<dbReference type="SUPFAM" id="SSF48008">
    <property type="entry name" value="GntR ligand-binding domain-like"/>
    <property type="match status" value="1"/>
</dbReference>
<dbReference type="SMART" id="SM00895">
    <property type="entry name" value="FCD"/>
    <property type="match status" value="1"/>
</dbReference>
<dbReference type="SMART" id="SM00345">
    <property type="entry name" value="HTH_GNTR"/>
    <property type="match status" value="1"/>
</dbReference>
<evidence type="ECO:0000313" key="6">
    <source>
        <dbReference type="Proteomes" id="UP000319769"/>
    </source>
</evidence>
<dbReference type="GO" id="GO:0003700">
    <property type="term" value="F:DNA-binding transcription factor activity"/>
    <property type="evidence" value="ECO:0007669"/>
    <property type="project" value="InterPro"/>
</dbReference>
<reference evidence="5" key="1">
    <citation type="submission" date="2019-09" db="EMBL/GenBank/DDBJ databases">
        <authorList>
            <person name="Teo W.F.A."/>
            <person name="Duangmal K."/>
        </authorList>
    </citation>
    <scope>NUCLEOTIDE SEQUENCE [LARGE SCALE GENOMIC DNA]</scope>
    <source>
        <strain evidence="5">K81G1</strain>
    </source>
</reference>
<keyword evidence="6" id="KW-1185">Reference proteome</keyword>
<dbReference type="Gene3D" id="1.20.120.530">
    <property type="entry name" value="GntR ligand-binding domain-like"/>
    <property type="match status" value="1"/>
</dbReference>
<dbReference type="PRINTS" id="PR00035">
    <property type="entry name" value="HTHGNTR"/>
</dbReference>
<dbReference type="PANTHER" id="PTHR43537:SF5">
    <property type="entry name" value="UXU OPERON TRANSCRIPTIONAL REGULATOR"/>
    <property type="match status" value="1"/>
</dbReference>
<comment type="caution">
    <text evidence="5">The sequence shown here is derived from an EMBL/GenBank/DDBJ whole genome shotgun (WGS) entry which is preliminary data.</text>
</comment>
<evidence type="ECO:0000313" key="5">
    <source>
        <dbReference type="EMBL" id="KAA9164055.1"/>
    </source>
</evidence>
<dbReference type="GO" id="GO:0003677">
    <property type="term" value="F:DNA binding"/>
    <property type="evidence" value="ECO:0007669"/>
    <property type="project" value="UniProtKB-KW"/>
</dbReference>